<sequence length="60" mass="7284">MENDYVITKMFENKKRQLKEINFNAWKSEKIPKNKNRLKLSERKFWQNGEIKNVCCANCC</sequence>
<reference evidence="2" key="2">
    <citation type="submission" date="2014-05" db="EMBL/GenBank/DDBJ databases">
        <title>Draft genome sequence of Virgibacillus massiliensis Vm-5.</title>
        <authorList>
            <person name="Khelaifia S."/>
            <person name="Croce O."/>
            <person name="Lagier J.C."/>
            <person name="Raoult D."/>
        </authorList>
    </citation>
    <scope>NUCLEOTIDE SEQUENCE [LARGE SCALE GENOMIC DNA]</scope>
    <source>
        <strain evidence="2">Vm-5</strain>
    </source>
</reference>
<dbReference type="Proteomes" id="UP000028875">
    <property type="component" value="Unassembled WGS sequence"/>
</dbReference>
<accession>A0A024QGA5</accession>
<dbReference type="EMBL" id="CCDP010000003">
    <property type="protein sequence ID" value="CDQ41578.1"/>
    <property type="molecule type" value="Genomic_DNA"/>
</dbReference>
<proteinExistence type="predicted"/>
<dbReference type="RefSeq" id="WP_021292520.1">
    <property type="nucleotide sequence ID" value="NZ_BNER01000005.1"/>
</dbReference>
<reference evidence="1 2" key="1">
    <citation type="submission" date="2014-03" db="EMBL/GenBank/DDBJ databases">
        <authorList>
            <person name="Urmite Genomes U."/>
        </authorList>
    </citation>
    <scope>NUCLEOTIDE SEQUENCE [LARGE SCALE GENOMIC DNA]</scope>
    <source>
        <strain evidence="1 2">Vm-5</strain>
    </source>
</reference>
<comment type="caution">
    <text evidence="1">The sequence shown here is derived from an EMBL/GenBank/DDBJ whole genome shotgun (WGS) entry which is preliminary data.</text>
</comment>
<protein>
    <submittedName>
        <fullName evidence="1">Uncharacterized protein</fullName>
    </submittedName>
</protein>
<name>A0A024QGA5_9BACI</name>
<evidence type="ECO:0000313" key="1">
    <source>
        <dbReference type="EMBL" id="CDQ41578.1"/>
    </source>
</evidence>
<organism evidence="1 2">
    <name type="scientific">Virgibacillus massiliensis</name>
    <dbReference type="NCBI Taxonomy" id="1462526"/>
    <lineage>
        <taxon>Bacteria</taxon>
        <taxon>Bacillati</taxon>
        <taxon>Bacillota</taxon>
        <taxon>Bacilli</taxon>
        <taxon>Bacillales</taxon>
        <taxon>Bacillaceae</taxon>
        <taxon>Virgibacillus</taxon>
    </lineage>
</organism>
<evidence type="ECO:0000313" key="2">
    <source>
        <dbReference type="Proteomes" id="UP000028875"/>
    </source>
</evidence>
<dbReference type="STRING" id="1462526.BN990_03951"/>
<dbReference type="AlphaFoldDB" id="A0A024QGA5"/>
<keyword evidence="2" id="KW-1185">Reference proteome</keyword>
<gene>
    <name evidence="1" type="ORF">BN990_03951</name>
</gene>